<accession>A0A0A6UC07</accession>
<evidence type="ECO:0000313" key="1">
    <source>
        <dbReference type="EMBL" id="KHD73595.1"/>
    </source>
</evidence>
<dbReference type="AlphaFoldDB" id="A0A0A6UC07"/>
<organism evidence="1 2">
    <name type="scientific">Actinoplanes utahensis</name>
    <dbReference type="NCBI Taxonomy" id="1869"/>
    <lineage>
        <taxon>Bacteria</taxon>
        <taxon>Bacillati</taxon>
        <taxon>Actinomycetota</taxon>
        <taxon>Actinomycetes</taxon>
        <taxon>Micromonosporales</taxon>
        <taxon>Micromonosporaceae</taxon>
        <taxon>Actinoplanes</taxon>
    </lineage>
</organism>
<comment type="caution">
    <text evidence="1">The sequence shown here is derived from an EMBL/GenBank/DDBJ whole genome shotgun (WGS) entry which is preliminary data.</text>
</comment>
<dbReference type="EMBL" id="JRTT01000130">
    <property type="protein sequence ID" value="KHD73595.1"/>
    <property type="molecule type" value="Genomic_DNA"/>
</dbReference>
<gene>
    <name evidence="1" type="ORF">MB27_34320</name>
</gene>
<protein>
    <submittedName>
        <fullName evidence="1">Uncharacterized protein</fullName>
    </submittedName>
</protein>
<reference evidence="1 2" key="1">
    <citation type="submission" date="2014-10" db="EMBL/GenBank/DDBJ databases">
        <title>Draft genome sequence of Actinoplanes utahensis NRRL 12052.</title>
        <authorList>
            <person name="Velasco-Bucheli B."/>
            <person name="del Cerro C."/>
            <person name="Hormigo D."/>
            <person name="Garcia J.L."/>
            <person name="Acebal C."/>
            <person name="Arroyo M."/>
            <person name="de la Mata I."/>
        </authorList>
    </citation>
    <scope>NUCLEOTIDE SEQUENCE [LARGE SCALE GENOMIC DNA]</scope>
    <source>
        <strain evidence="1 2">NRRL 12052</strain>
    </source>
</reference>
<sequence>MSAWPAWRFSSASMWTRIWCRVTGVPSYQRTVPGASIGSAAGLPQVSMKGRLGIELRHAAHDLTSVR</sequence>
<name>A0A0A6UC07_ACTUT</name>
<proteinExistence type="predicted"/>
<dbReference type="Proteomes" id="UP000054537">
    <property type="component" value="Unassembled WGS sequence"/>
</dbReference>
<keyword evidence="2" id="KW-1185">Reference proteome</keyword>
<evidence type="ECO:0000313" key="2">
    <source>
        <dbReference type="Proteomes" id="UP000054537"/>
    </source>
</evidence>